<dbReference type="NCBIfam" id="TIGR04183">
    <property type="entry name" value="Por_Secre_tail"/>
    <property type="match status" value="1"/>
</dbReference>
<evidence type="ECO:0000256" key="1">
    <source>
        <dbReference type="ARBA" id="ARBA00008061"/>
    </source>
</evidence>
<comment type="caution">
    <text evidence="4">The sequence shown here is derived from an EMBL/GenBank/DDBJ whole genome shotgun (WGS) entry which is preliminary data.</text>
</comment>
<dbReference type="CDD" id="cd11350">
    <property type="entry name" value="AmyAc_4"/>
    <property type="match status" value="1"/>
</dbReference>
<dbReference type="EMBL" id="JAABOQ010000003">
    <property type="protein sequence ID" value="NER16921.1"/>
    <property type="molecule type" value="Genomic_DNA"/>
</dbReference>
<dbReference type="SUPFAM" id="SSF103647">
    <property type="entry name" value="TSP type-3 repeat"/>
    <property type="match status" value="1"/>
</dbReference>
<dbReference type="GO" id="GO:0005975">
    <property type="term" value="P:carbohydrate metabolic process"/>
    <property type="evidence" value="ECO:0007669"/>
    <property type="project" value="InterPro"/>
</dbReference>
<dbReference type="Gene3D" id="2.60.40.3080">
    <property type="match status" value="1"/>
</dbReference>
<dbReference type="InterPro" id="IPR014756">
    <property type="entry name" value="Ig_E-set"/>
</dbReference>
<dbReference type="RefSeq" id="WP_164030679.1">
    <property type="nucleotide sequence ID" value="NZ_JAABOQ010000003.1"/>
</dbReference>
<dbReference type="GO" id="GO:0005509">
    <property type="term" value="F:calcium ion binding"/>
    <property type="evidence" value="ECO:0007669"/>
    <property type="project" value="InterPro"/>
</dbReference>
<sequence length="1118" mass="125481">MKKLFQLFVSIFPFLGIAQEQEATFAIVPNAFNEDEEITITVSGIDVSQWGVTDVYLWAWYFDSPAATSAINSPTNGEWTNSDESQKMTNNGDGTFSYSLIPTSFYNTTGIDRIGMLVKAKDGTGDKKTQDNIVQVGNFQITLTTPSQETTVLNSGDNLLIEATSSIQATFELKANGTTINSTSGSSTNYSFTATNLTSNTDFELIATSGSDTKIASFKVVIKPTVIEESLPVGLVDGINFDNTDATKATLVLFAPEKEFVHIIGDFNNWETNDTYLMKKDPATDRFWLELTGLTPQFDHLYQYLVEFDINIPDPYSTTILDGFGNDNFIDTTTYPNLPTYPTGQSQAITVLRTGEPDYIWQSTGFVKPKKEDLVIYELLIRDFDELHSFDAVKARLDYLEDLGINAIELMPVNEFDGNESWGYNVAFQMALDKYYGNKNAFKSFIDECHARGIAVIIDVVYNHASGQHPYYRMWNTDNGGTGGQATAQNPFFNPTPRHSFNVFNDFNHQSSATQDYVNQTVSYWINEFKIDGMRWDLTKGFTQNCSASDENCTNSLQQDRIDVLKGYADNQWASDDDFYVIFEHLGELQEEEQWADYRIDEGKGIMLWNKQTDPYNEATLGFHENGKSNFSGASYQQKGFKQPSTISYMESHDEERLMFKNLEFGNSNSSYNVKELNTALARMKTAGAFFFTIPGPKMIWQFGELGYDISIDENGRTGNKPILWQYNDDPNRKAIYDTWTDLIQLKKEEAIFETTDFEIDFSRSNGLKTIHLNNPAATGSEIQYVTIIGNFGITSQEINPDFQEPGYWYEFLKFNKKTTISDTQQVITLLPGEFKIFGNQPSLLFPLDDDGDGVQNGEDLCPDTEEGTTVDVTGCAVFSLPPNNFSIKTESETCSASDNGKITISAQNTLLSYSATINNDESSIKSFTDSVSFDELMAGSYTICIKIDSQPDYEQCFTATITEPDLLNVSSKIDKEAKKITLQLNGSRSYQVILNNTVFYTEESTLTLELNNQVNHLVVKTDKDCQGVFEKTITLSEEVLLYPNPVTTGKLFLNFDDNTTHIVTVNIYSLTGTLIQTKKHAANQNLEVDISDISNGNYLLQIASKNLDSKVFKIVKK</sequence>
<name>A0A6M0CGG2_9FLAO</name>
<dbReference type="Pfam" id="PF00128">
    <property type="entry name" value="Alpha-amylase"/>
    <property type="match status" value="1"/>
</dbReference>
<dbReference type="SMART" id="SM00642">
    <property type="entry name" value="Aamy"/>
    <property type="match status" value="1"/>
</dbReference>
<comment type="similarity">
    <text evidence="1">Belongs to the glycosyl hydrolase 13 family.</text>
</comment>
<dbReference type="SUPFAM" id="SSF51445">
    <property type="entry name" value="(Trans)glycosidases"/>
    <property type="match status" value="1"/>
</dbReference>
<dbReference type="InterPro" id="IPR026444">
    <property type="entry name" value="Secre_tail"/>
</dbReference>
<dbReference type="PANTHER" id="PTHR43002">
    <property type="entry name" value="GLYCOGEN DEBRANCHING ENZYME"/>
    <property type="match status" value="1"/>
</dbReference>
<evidence type="ECO:0000259" key="3">
    <source>
        <dbReference type="SMART" id="SM00642"/>
    </source>
</evidence>
<keyword evidence="2" id="KW-0732">Signal</keyword>
<reference evidence="4 5" key="1">
    <citation type="submission" date="2020-01" db="EMBL/GenBank/DDBJ databases">
        <title>Spongiivirga citrea KCTC 32990T.</title>
        <authorList>
            <person name="Wang G."/>
        </authorList>
    </citation>
    <scope>NUCLEOTIDE SEQUENCE [LARGE SCALE GENOMIC DNA]</scope>
    <source>
        <strain evidence="4 5">KCTC 32990</strain>
    </source>
</reference>
<dbReference type="Gene3D" id="3.20.20.80">
    <property type="entry name" value="Glycosidases"/>
    <property type="match status" value="1"/>
</dbReference>
<protein>
    <submittedName>
        <fullName evidence="4">T9SS type A sorting domain-containing protein</fullName>
    </submittedName>
</protein>
<accession>A0A6M0CGG2</accession>
<dbReference type="InterPro" id="IPR017853">
    <property type="entry name" value="GH"/>
</dbReference>
<evidence type="ECO:0000313" key="5">
    <source>
        <dbReference type="Proteomes" id="UP000474296"/>
    </source>
</evidence>
<dbReference type="AlphaFoldDB" id="A0A6M0CGG2"/>
<organism evidence="4 5">
    <name type="scientific">Spongiivirga citrea</name>
    <dbReference type="NCBI Taxonomy" id="1481457"/>
    <lineage>
        <taxon>Bacteria</taxon>
        <taxon>Pseudomonadati</taxon>
        <taxon>Bacteroidota</taxon>
        <taxon>Flavobacteriia</taxon>
        <taxon>Flavobacteriales</taxon>
        <taxon>Flavobacteriaceae</taxon>
        <taxon>Spongiivirga</taxon>
    </lineage>
</organism>
<evidence type="ECO:0000256" key="2">
    <source>
        <dbReference type="ARBA" id="ARBA00022729"/>
    </source>
</evidence>
<dbReference type="InterPro" id="IPR013783">
    <property type="entry name" value="Ig-like_fold"/>
</dbReference>
<dbReference type="Pfam" id="PF18962">
    <property type="entry name" value="Por_Secre_tail"/>
    <property type="match status" value="1"/>
</dbReference>
<proteinExistence type="inferred from homology"/>
<gene>
    <name evidence="4" type="ORF">GWK10_06850</name>
</gene>
<feature type="domain" description="Glycosyl hydrolase family 13 catalytic" evidence="3">
    <location>
        <begin position="378"/>
        <end position="744"/>
    </location>
</feature>
<dbReference type="InterPro" id="IPR028974">
    <property type="entry name" value="TSP_type-3_rpt"/>
</dbReference>
<dbReference type="Gene3D" id="2.60.40.10">
    <property type="entry name" value="Immunoglobulins"/>
    <property type="match status" value="1"/>
</dbReference>
<keyword evidence="5" id="KW-1185">Reference proteome</keyword>
<dbReference type="InterPro" id="IPR006047">
    <property type="entry name" value="GH13_cat_dom"/>
</dbReference>
<dbReference type="Proteomes" id="UP000474296">
    <property type="component" value="Unassembled WGS sequence"/>
</dbReference>
<evidence type="ECO:0000313" key="4">
    <source>
        <dbReference type="EMBL" id="NER16921.1"/>
    </source>
</evidence>
<dbReference type="SUPFAM" id="SSF81296">
    <property type="entry name" value="E set domains"/>
    <property type="match status" value="1"/>
</dbReference>